<comment type="caution">
    <text evidence="2">The sequence shown here is derived from an EMBL/GenBank/DDBJ whole genome shotgun (WGS) entry which is preliminary data.</text>
</comment>
<dbReference type="Proteomes" id="UP001485043">
    <property type="component" value="Unassembled WGS sequence"/>
</dbReference>
<name>A0AAW1TED4_9CHLO</name>
<accession>A0AAW1TED4</accession>
<feature type="compositionally biased region" description="Polar residues" evidence="1">
    <location>
        <begin position="205"/>
        <end position="214"/>
    </location>
</feature>
<reference evidence="2 3" key="1">
    <citation type="journal article" date="2024" name="Nat. Commun.">
        <title>Phylogenomics reveals the evolutionary origins of lichenization in chlorophyte algae.</title>
        <authorList>
            <person name="Puginier C."/>
            <person name="Libourel C."/>
            <person name="Otte J."/>
            <person name="Skaloud P."/>
            <person name="Haon M."/>
            <person name="Grisel S."/>
            <person name="Petersen M."/>
            <person name="Berrin J.G."/>
            <person name="Delaux P.M."/>
            <person name="Dal Grande F."/>
            <person name="Keller J."/>
        </authorList>
    </citation>
    <scope>NUCLEOTIDE SEQUENCE [LARGE SCALE GENOMIC DNA]</scope>
    <source>
        <strain evidence="2 3">SAG 2523</strain>
    </source>
</reference>
<feature type="compositionally biased region" description="Polar residues" evidence="1">
    <location>
        <begin position="106"/>
        <end position="118"/>
    </location>
</feature>
<keyword evidence="3" id="KW-1185">Reference proteome</keyword>
<protein>
    <submittedName>
        <fullName evidence="2">Uncharacterized protein</fullName>
    </submittedName>
</protein>
<feature type="region of interest" description="Disordered" evidence="1">
    <location>
        <begin position="1"/>
        <end position="22"/>
    </location>
</feature>
<evidence type="ECO:0000313" key="2">
    <source>
        <dbReference type="EMBL" id="KAK9866714.1"/>
    </source>
</evidence>
<feature type="compositionally biased region" description="Polar residues" evidence="1">
    <location>
        <begin position="1"/>
        <end position="21"/>
    </location>
</feature>
<gene>
    <name evidence="2" type="ORF">WJX84_001518</name>
</gene>
<organism evidence="2 3">
    <name type="scientific">Apatococcus fuscideae</name>
    <dbReference type="NCBI Taxonomy" id="2026836"/>
    <lineage>
        <taxon>Eukaryota</taxon>
        <taxon>Viridiplantae</taxon>
        <taxon>Chlorophyta</taxon>
        <taxon>core chlorophytes</taxon>
        <taxon>Trebouxiophyceae</taxon>
        <taxon>Chlorellales</taxon>
        <taxon>Chlorellaceae</taxon>
        <taxon>Apatococcus</taxon>
    </lineage>
</organism>
<sequence length="317" mass="33276">MSGNSLSSARDQELDQPSSPVTVAKRIQSLNSKAAFEAQAKKERLQQKGATPSPKRLTSQLSCTKDLDAPSSGGYTKAAPTGHPVQTDGPRADCTIPPPMDAPLSAATTGQHAQTNGQIDDKPMPPNVASSFLAAASVHPDTTDGWSTQSPFAPPLPPPSVIKPPLTDETHMGLHPTHSVPEDSHHQPREPALCGTPSIMPATERSGSQRSETMQCVFPAPHPPRPVAATPGPQKAPDASTDRKPVAGMPLKGRGGAKIVWPEHGPPRLPICPVQKRTLVQAGNGAPQADAVSNLRYAGLVHTGLCKWELHARGLPA</sequence>
<feature type="compositionally biased region" description="Basic and acidic residues" evidence="1">
    <location>
        <begin position="180"/>
        <end position="189"/>
    </location>
</feature>
<evidence type="ECO:0000256" key="1">
    <source>
        <dbReference type="SAM" id="MobiDB-lite"/>
    </source>
</evidence>
<feature type="compositionally biased region" description="Pro residues" evidence="1">
    <location>
        <begin position="152"/>
        <end position="162"/>
    </location>
</feature>
<dbReference type="AlphaFoldDB" id="A0AAW1TED4"/>
<evidence type="ECO:0000313" key="3">
    <source>
        <dbReference type="Proteomes" id="UP001485043"/>
    </source>
</evidence>
<dbReference type="EMBL" id="JALJOV010000138">
    <property type="protein sequence ID" value="KAK9866714.1"/>
    <property type="molecule type" value="Genomic_DNA"/>
</dbReference>
<proteinExistence type="predicted"/>
<feature type="region of interest" description="Disordered" evidence="1">
    <location>
        <begin position="38"/>
        <end position="252"/>
    </location>
</feature>